<dbReference type="OrthoDB" id="407957at2759"/>
<dbReference type="EMBL" id="CAJNIZ010044059">
    <property type="protein sequence ID" value="CAE7676659.1"/>
    <property type="molecule type" value="Genomic_DNA"/>
</dbReference>
<sequence>MGAAQSTFVKFNPEHAHIKVDEGPCFISDLLPVVEIHGKGKKFKEFFRIVDNVTKDDQDAIRKSMEEDPTSIAKLPPSVQPGDALGESCHYRIVLDSRRNKVLVFFHSTAALPWGVWGVVRVFCKDKVHVLNYKVASNSDHVKCAFLVMLSKIPGDQWLTQLLGNKVVRRSRASSEKESSWDPSPDDLRTGIEYINTCPANSGNCQAEPEFFFPLLFGDLRKAFVDKIVPLVVPRMTSHGLILLGKPGIGETPLAIVLALAVSRHLVVARGLQGVMIGRRRPKQIDGFRERPCEVQVPVLLDDPLLVEDIKSFLTLPRRALSTLGTALPGLFAIRFAFFLTVNGVTTRSPTFLIMTTLANKFFAAKTLLPNQKPRAHFKPDFSNFDWLQEKNKPYYGMYKDGMFVKYLGYEDALEKEAEATLLSDLLAFPEEKEYMCRGATYTTIGQQITATPMSPIVPRTSSPDATQVAPENDLHADEEEPLVFRTHLCQCTCGGSLSQSHDVPATLYSMDGKDSVRVVTMRCTTYSCRATFGPNFRYDASNKINTAQPADVIKAGALFVNNKVGFSVSCLEYHSHLEFRSFVAAMAVQDVCTWPAQMPSAMLANLVQIGCPRLTAADRGWFMVVSDPTDQRILWAKPMYEPEGNAVLEEAISEILPSYKNLDGVLVDRAVENKATGYLRNRKMISKPRSCNKKADS</sequence>
<comment type="caution">
    <text evidence="1">The sequence shown here is derived from an EMBL/GenBank/DDBJ whole genome shotgun (WGS) entry which is preliminary data.</text>
</comment>
<dbReference type="AlphaFoldDB" id="A0A812WNI5"/>
<evidence type="ECO:0000313" key="1">
    <source>
        <dbReference type="EMBL" id="CAE7676659.1"/>
    </source>
</evidence>
<protein>
    <submittedName>
        <fullName evidence="1">Uncharacterized protein</fullName>
    </submittedName>
</protein>
<evidence type="ECO:0000313" key="2">
    <source>
        <dbReference type="Proteomes" id="UP000649617"/>
    </source>
</evidence>
<dbReference type="Proteomes" id="UP000649617">
    <property type="component" value="Unassembled WGS sequence"/>
</dbReference>
<feature type="non-terminal residue" evidence="1">
    <location>
        <position position="1"/>
    </location>
</feature>
<accession>A0A812WNI5</accession>
<keyword evidence="2" id="KW-1185">Reference proteome</keyword>
<reference evidence="1" key="1">
    <citation type="submission" date="2021-02" db="EMBL/GenBank/DDBJ databases">
        <authorList>
            <person name="Dougan E. K."/>
            <person name="Rhodes N."/>
            <person name="Thang M."/>
            <person name="Chan C."/>
        </authorList>
    </citation>
    <scope>NUCLEOTIDE SEQUENCE</scope>
</reference>
<organism evidence="1 2">
    <name type="scientific">Symbiodinium pilosum</name>
    <name type="common">Dinoflagellate</name>
    <dbReference type="NCBI Taxonomy" id="2952"/>
    <lineage>
        <taxon>Eukaryota</taxon>
        <taxon>Sar</taxon>
        <taxon>Alveolata</taxon>
        <taxon>Dinophyceae</taxon>
        <taxon>Suessiales</taxon>
        <taxon>Symbiodiniaceae</taxon>
        <taxon>Symbiodinium</taxon>
    </lineage>
</organism>
<name>A0A812WNI5_SYMPI</name>
<gene>
    <name evidence="1" type="ORF">SPIL2461_LOCUS18769</name>
</gene>
<proteinExistence type="predicted"/>